<gene>
    <name evidence="2" type="primary">LOC113110947</name>
</gene>
<sequence>MVSQDLRGEADSVGWPAETAPGRWTSWWPSAGGLLLATGWHSRRWYLLVDDAACQHCAFERASLLDHPPGEWQQPVPCPAGMDSICQFDRLHQQAIDYHSFRYLCWGGVSLQQPMLGDVAEFGCLGMGWHPGLVFPFVKLLGSAHRGEAEPSQDLSLDFGIVVGGRKGEREVSPLCFTGEKVASARAHSSSGHLSWWAVFSKI</sequence>
<protein>
    <submittedName>
        <fullName evidence="2">Uncharacterized protein LOC113110947</fullName>
    </submittedName>
</protein>
<reference evidence="2" key="1">
    <citation type="submission" date="2025-08" db="UniProtKB">
        <authorList>
            <consortium name="RefSeq"/>
        </authorList>
    </citation>
    <scope>IDENTIFICATION</scope>
    <source>
        <strain evidence="2">Wakin</strain>
        <tissue evidence="2">Muscle</tissue>
    </source>
</reference>
<dbReference type="GeneID" id="113110947"/>
<evidence type="ECO:0000313" key="1">
    <source>
        <dbReference type="Proteomes" id="UP000515129"/>
    </source>
</evidence>
<accession>A0A6P6QBY8</accession>
<dbReference type="RefSeq" id="XP_026131044.1">
    <property type="nucleotide sequence ID" value="XM_026275259.1"/>
</dbReference>
<dbReference type="Proteomes" id="UP000515129">
    <property type="component" value="Chromosome 11"/>
</dbReference>
<organism evidence="1 2">
    <name type="scientific">Carassius auratus</name>
    <name type="common">Goldfish</name>
    <dbReference type="NCBI Taxonomy" id="7957"/>
    <lineage>
        <taxon>Eukaryota</taxon>
        <taxon>Metazoa</taxon>
        <taxon>Chordata</taxon>
        <taxon>Craniata</taxon>
        <taxon>Vertebrata</taxon>
        <taxon>Euteleostomi</taxon>
        <taxon>Actinopterygii</taxon>
        <taxon>Neopterygii</taxon>
        <taxon>Teleostei</taxon>
        <taxon>Ostariophysi</taxon>
        <taxon>Cypriniformes</taxon>
        <taxon>Cyprinidae</taxon>
        <taxon>Cyprininae</taxon>
        <taxon>Carassius</taxon>
    </lineage>
</organism>
<name>A0A6P6QBY8_CARAU</name>
<proteinExistence type="predicted"/>
<keyword evidence="1" id="KW-1185">Reference proteome</keyword>
<evidence type="ECO:0000313" key="2">
    <source>
        <dbReference type="RefSeq" id="XP_026131044.1"/>
    </source>
</evidence>
<dbReference type="AlphaFoldDB" id="A0A6P6QBY8"/>
<dbReference type="KEGG" id="caua:113110947"/>